<keyword evidence="2" id="KW-1185">Reference proteome</keyword>
<dbReference type="GO" id="GO:0007165">
    <property type="term" value="P:signal transduction"/>
    <property type="evidence" value="ECO:0007669"/>
    <property type="project" value="InterPro"/>
</dbReference>
<dbReference type="Proteomes" id="UP000472262">
    <property type="component" value="Unassembled WGS sequence"/>
</dbReference>
<protein>
    <submittedName>
        <fullName evidence="1">Uncharacterized protein</fullName>
    </submittedName>
</protein>
<dbReference type="InterPro" id="IPR014756">
    <property type="entry name" value="Ig_E-set"/>
</dbReference>
<organism evidence="1 2">
    <name type="scientific">Sinocyclocheilus grahami</name>
    <name type="common">Dianchi golden-line fish</name>
    <name type="synonym">Barbus grahami</name>
    <dbReference type="NCBI Taxonomy" id="75366"/>
    <lineage>
        <taxon>Eukaryota</taxon>
        <taxon>Metazoa</taxon>
        <taxon>Chordata</taxon>
        <taxon>Craniata</taxon>
        <taxon>Vertebrata</taxon>
        <taxon>Euteleostomi</taxon>
        <taxon>Actinopterygii</taxon>
        <taxon>Neopterygii</taxon>
        <taxon>Teleostei</taxon>
        <taxon>Ostariophysi</taxon>
        <taxon>Cypriniformes</taxon>
        <taxon>Cyprinidae</taxon>
        <taxon>Cyprininae</taxon>
        <taxon>Sinocyclocheilus</taxon>
    </lineage>
</organism>
<proteinExistence type="predicted"/>
<reference evidence="1" key="1">
    <citation type="submission" date="2025-08" db="UniProtKB">
        <authorList>
            <consortium name="Ensembl"/>
        </authorList>
    </citation>
    <scope>IDENTIFICATION</scope>
</reference>
<dbReference type="InParanoid" id="A0A672SUK8"/>
<evidence type="ECO:0000313" key="1">
    <source>
        <dbReference type="Ensembl" id="ENSSGRP00000104836.1"/>
    </source>
</evidence>
<dbReference type="InterPro" id="IPR014753">
    <property type="entry name" value="Arrestin_N"/>
</dbReference>
<dbReference type="SUPFAM" id="SSF81296">
    <property type="entry name" value="E set domains"/>
    <property type="match status" value="1"/>
</dbReference>
<dbReference type="AlphaFoldDB" id="A0A672SUK8"/>
<evidence type="ECO:0000313" key="2">
    <source>
        <dbReference type="Proteomes" id="UP000472262"/>
    </source>
</evidence>
<accession>A0A672SUK8</accession>
<dbReference type="GO" id="GO:0007399">
    <property type="term" value="P:nervous system development"/>
    <property type="evidence" value="ECO:0007669"/>
    <property type="project" value="UniProtKB-ARBA"/>
</dbReference>
<reference evidence="1" key="2">
    <citation type="submission" date="2025-09" db="UniProtKB">
        <authorList>
            <consortium name="Ensembl"/>
        </authorList>
    </citation>
    <scope>IDENTIFICATION</scope>
</reference>
<dbReference type="Ensembl" id="ENSSGRT00000111440.1">
    <property type="protein sequence ID" value="ENSSGRP00000104836.1"/>
    <property type="gene ID" value="ENSSGRG00000051932.1"/>
</dbReference>
<dbReference type="Gene3D" id="2.60.40.840">
    <property type="match status" value="1"/>
</dbReference>
<name>A0A672SUK8_SINGR</name>
<sequence length="74" mass="8377">MNTHSLPAGKTRTDQTPKHVIYKKLSRDKSVSLCPSFVGVYMEKRDFVDHCEFVDPVGDIIFDPSCFYGSCSLM</sequence>